<feature type="region of interest" description="Disordered" evidence="1">
    <location>
        <begin position="23"/>
        <end position="60"/>
    </location>
</feature>
<evidence type="ECO:0000313" key="3">
    <source>
        <dbReference type="Proteomes" id="UP000076512"/>
    </source>
</evidence>
<organism evidence="2 3">
    <name type="scientific">Nocardia terpenica</name>
    <dbReference type="NCBI Taxonomy" id="455432"/>
    <lineage>
        <taxon>Bacteria</taxon>
        <taxon>Bacillati</taxon>
        <taxon>Actinomycetota</taxon>
        <taxon>Actinomycetes</taxon>
        <taxon>Mycobacteriales</taxon>
        <taxon>Nocardiaceae</taxon>
        <taxon>Nocardia</taxon>
    </lineage>
</organism>
<dbReference type="Proteomes" id="UP000076512">
    <property type="component" value="Unassembled WGS sequence"/>
</dbReference>
<accession>A0A161XCH5</accession>
<comment type="caution">
    <text evidence="2">The sequence shown here is derived from an EMBL/GenBank/DDBJ whole genome shotgun (WGS) entry which is preliminary data.</text>
</comment>
<name>A0A161XCH5_9NOCA</name>
<dbReference type="STRING" id="455432.AWN90_41060"/>
<reference evidence="2 3" key="1">
    <citation type="submission" date="2016-04" db="EMBL/GenBank/DDBJ databases">
        <authorList>
            <person name="Evans L.H."/>
            <person name="Alamgir A."/>
            <person name="Owens N."/>
            <person name="Weber N.D."/>
            <person name="Virtaneva K."/>
            <person name="Barbian K."/>
            <person name="Babar A."/>
            <person name="Rosenke K."/>
        </authorList>
    </citation>
    <scope>NUCLEOTIDE SEQUENCE [LARGE SCALE GENOMIC DNA]</scope>
    <source>
        <strain evidence="2 3">IFM 0406</strain>
    </source>
</reference>
<sequence>MATSYFDDYHMSIIPAMRQIFGEQSTAGAEPQATPRPRAKAVKAPAKSGPERTEEGIETT</sequence>
<feature type="compositionally biased region" description="Basic and acidic residues" evidence="1">
    <location>
        <begin position="49"/>
        <end position="60"/>
    </location>
</feature>
<gene>
    <name evidence="2" type="ORF">AWN90_41060</name>
</gene>
<dbReference type="EMBL" id="LWGR01000013">
    <property type="protein sequence ID" value="KZM70918.1"/>
    <property type="molecule type" value="Genomic_DNA"/>
</dbReference>
<evidence type="ECO:0000313" key="2">
    <source>
        <dbReference type="EMBL" id="KZM70918.1"/>
    </source>
</evidence>
<dbReference type="RefSeq" id="WP_067594760.1">
    <property type="nucleotide sequence ID" value="NZ_JAAFZG010000003.1"/>
</dbReference>
<protein>
    <submittedName>
        <fullName evidence="2">Uncharacterized protein</fullName>
    </submittedName>
</protein>
<keyword evidence="3" id="KW-1185">Reference proteome</keyword>
<proteinExistence type="predicted"/>
<dbReference type="AlphaFoldDB" id="A0A161XCH5"/>
<evidence type="ECO:0000256" key="1">
    <source>
        <dbReference type="SAM" id="MobiDB-lite"/>
    </source>
</evidence>